<keyword evidence="3" id="KW-1185">Reference proteome</keyword>
<keyword evidence="1" id="KW-0472">Membrane</keyword>
<evidence type="ECO:0008006" key="4">
    <source>
        <dbReference type="Google" id="ProtNLM"/>
    </source>
</evidence>
<proteinExistence type="predicted"/>
<keyword evidence="1" id="KW-1133">Transmembrane helix</keyword>
<dbReference type="AlphaFoldDB" id="A0A220UBZ7"/>
<dbReference type="KEGG" id="brv:CFK39_07080"/>
<keyword evidence="1" id="KW-0812">Transmembrane</keyword>
<dbReference type="Gene3D" id="3.40.30.10">
    <property type="entry name" value="Glutaredoxin"/>
    <property type="match status" value="1"/>
</dbReference>
<organism evidence="2 3">
    <name type="scientific">Brachybacterium avium</name>
    <dbReference type="NCBI Taxonomy" id="2017485"/>
    <lineage>
        <taxon>Bacteria</taxon>
        <taxon>Bacillati</taxon>
        <taxon>Actinomycetota</taxon>
        <taxon>Actinomycetes</taxon>
        <taxon>Micrococcales</taxon>
        <taxon>Dermabacteraceae</taxon>
        <taxon>Brachybacterium</taxon>
    </lineage>
</organism>
<dbReference type="Proteomes" id="UP000198398">
    <property type="component" value="Chromosome"/>
</dbReference>
<sequence length="150" mass="16134">MPRSLRWSLVVVAVAILAMAVVTGIDDLRRGIISAVVGALVLAAVAMWSGRRGRHTAWARAEARIAPDHAVVLWKPGCLYCERLLLQLGTDPRVTWVNVWRDEGANAQVRAVNGGDELTPTAFLGTQVLRNPSATELREHLAAAGSAHPS</sequence>
<reference evidence="3" key="1">
    <citation type="submission" date="2017-07" db="EMBL/GenBank/DDBJ databases">
        <title>Brachybacterium sp. VR2415.</title>
        <authorList>
            <person name="Tak E.J."/>
            <person name="Bae J.-W."/>
        </authorList>
    </citation>
    <scope>NUCLEOTIDE SEQUENCE [LARGE SCALE GENOMIC DNA]</scope>
    <source>
        <strain evidence="3">VR2415</strain>
    </source>
</reference>
<feature type="transmembrane region" description="Helical" evidence="1">
    <location>
        <begin position="31"/>
        <end position="50"/>
    </location>
</feature>
<dbReference type="EMBL" id="CP022316">
    <property type="protein sequence ID" value="ASK65637.1"/>
    <property type="molecule type" value="Genomic_DNA"/>
</dbReference>
<feature type="transmembrane region" description="Helical" evidence="1">
    <location>
        <begin position="7"/>
        <end position="25"/>
    </location>
</feature>
<name>A0A220UBZ7_9MICO</name>
<accession>A0A220UBZ7</accession>
<evidence type="ECO:0000313" key="3">
    <source>
        <dbReference type="Proteomes" id="UP000198398"/>
    </source>
</evidence>
<protein>
    <recommendedName>
        <fullName evidence="4">Glutaredoxin domain-containing protein</fullName>
    </recommendedName>
</protein>
<evidence type="ECO:0000256" key="1">
    <source>
        <dbReference type="SAM" id="Phobius"/>
    </source>
</evidence>
<dbReference type="OrthoDB" id="8991911at2"/>
<evidence type="ECO:0000313" key="2">
    <source>
        <dbReference type="EMBL" id="ASK65637.1"/>
    </source>
</evidence>
<gene>
    <name evidence="2" type="ORF">CFK39_07080</name>
</gene>
<dbReference type="RefSeq" id="WP_089064878.1">
    <property type="nucleotide sequence ID" value="NZ_CP022316.1"/>
</dbReference>